<reference evidence="1 2" key="1">
    <citation type="journal article" date="2023" name="Plants (Basel)">
        <title>Bridging the Gap: Combining Genomics and Transcriptomics Approaches to Understand Stylosanthes scabra, an Orphan Legume from the Brazilian Caatinga.</title>
        <authorList>
            <person name="Ferreira-Neto J.R.C."/>
            <person name="da Silva M.D."/>
            <person name="Binneck E."/>
            <person name="de Melo N.F."/>
            <person name="da Silva R.H."/>
            <person name="de Melo A.L.T.M."/>
            <person name="Pandolfi V."/>
            <person name="Bustamante F.O."/>
            <person name="Brasileiro-Vidal A.C."/>
            <person name="Benko-Iseppon A.M."/>
        </authorList>
    </citation>
    <scope>NUCLEOTIDE SEQUENCE [LARGE SCALE GENOMIC DNA]</scope>
    <source>
        <tissue evidence="1">Leaves</tissue>
    </source>
</reference>
<evidence type="ECO:0000313" key="2">
    <source>
        <dbReference type="Proteomes" id="UP001341840"/>
    </source>
</evidence>
<protein>
    <submittedName>
        <fullName evidence="1">Uncharacterized protein</fullName>
    </submittedName>
</protein>
<keyword evidence="2" id="KW-1185">Reference proteome</keyword>
<accession>A0ABU6VXT5</accession>
<dbReference type="Proteomes" id="UP001341840">
    <property type="component" value="Unassembled WGS sequence"/>
</dbReference>
<gene>
    <name evidence="1" type="ORF">PIB30_101953</name>
</gene>
<evidence type="ECO:0000313" key="1">
    <source>
        <dbReference type="EMBL" id="MED6177854.1"/>
    </source>
</evidence>
<dbReference type="EMBL" id="JASCZI010154095">
    <property type="protein sequence ID" value="MED6177854.1"/>
    <property type="molecule type" value="Genomic_DNA"/>
</dbReference>
<name>A0ABU6VXT5_9FABA</name>
<comment type="caution">
    <text evidence="1">The sequence shown here is derived from an EMBL/GenBank/DDBJ whole genome shotgun (WGS) entry which is preliminary data.</text>
</comment>
<organism evidence="1 2">
    <name type="scientific">Stylosanthes scabra</name>
    <dbReference type="NCBI Taxonomy" id="79078"/>
    <lineage>
        <taxon>Eukaryota</taxon>
        <taxon>Viridiplantae</taxon>
        <taxon>Streptophyta</taxon>
        <taxon>Embryophyta</taxon>
        <taxon>Tracheophyta</taxon>
        <taxon>Spermatophyta</taxon>
        <taxon>Magnoliopsida</taxon>
        <taxon>eudicotyledons</taxon>
        <taxon>Gunneridae</taxon>
        <taxon>Pentapetalae</taxon>
        <taxon>rosids</taxon>
        <taxon>fabids</taxon>
        <taxon>Fabales</taxon>
        <taxon>Fabaceae</taxon>
        <taxon>Papilionoideae</taxon>
        <taxon>50 kb inversion clade</taxon>
        <taxon>dalbergioids sensu lato</taxon>
        <taxon>Dalbergieae</taxon>
        <taxon>Pterocarpus clade</taxon>
        <taxon>Stylosanthes</taxon>
    </lineage>
</organism>
<sequence length="160" mass="18634">MAIAGHTFDEVHQSKLDLQFCVYVIRLWEAPSKYNTKKFKALKWLLKIGQKIHFSITKGLITRWKVHLQEFKMFMITNLMVIDPKMKPKLRTILCTWYLGFSRRTTMEHLGAPIFHCNPFHFKTVPKLLEENIMLPNHTFGTGGLTVSSLGTWLIKCSLP</sequence>
<proteinExistence type="predicted"/>